<sequence>MSTQPSISTLLLTFTTLFASYLSLRCFIPPNPTPNSNARDRYFVATGPVFLMSRIALVILIGAYHTLLVLIYPNVSAICPHPENINPSLFTWNTYSIIYLSMILIAAPIRLLAFKQLGSNFTFRLAKPDKLVTTGLYRWVQHPSYITNIVVMLANGLLFERPDGVAGCWMSKGVVQSKWWIVVGWCFIAIGVHAGRTRVVDEERMLKSAFGKEWEEWHTRTKRFLPGLY</sequence>
<dbReference type="Pfam" id="PF04140">
    <property type="entry name" value="ICMT"/>
    <property type="match status" value="1"/>
</dbReference>
<dbReference type="GO" id="GO:0004671">
    <property type="term" value="F:protein C-terminal S-isoprenylcysteine carboxyl O-methyltransferase activity"/>
    <property type="evidence" value="ECO:0007669"/>
    <property type="project" value="UniProtKB-EC"/>
</dbReference>
<accession>A0A0C3C6W5</accession>
<keyword evidence="5" id="KW-0808">Transferase</keyword>
<keyword evidence="5" id="KW-0256">Endoplasmic reticulum</keyword>
<proteinExistence type="inferred from homology"/>
<gene>
    <name evidence="6" type="ORF">OIDMADRAFT_149304</name>
</gene>
<comment type="subcellular location">
    <subcellularLocation>
        <location evidence="5">Endoplasmic reticulum membrane</location>
        <topology evidence="5">Multi-pass membrane protein</topology>
    </subcellularLocation>
    <subcellularLocation>
        <location evidence="1">Membrane</location>
        <topology evidence="1">Multi-pass membrane protein</topology>
    </subcellularLocation>
</comment>
<keyword evidence="4 5" id="KW-0472">Membrane</keyword>
<comment type="similarity">
    <text evidence="5">Belongs to the class VI-like SAM-binding methyltransferase superfamily. Isoprenylcysteine carboxyl methyltransferase family.</text>
</comment>
<feature type="transmembrane region" description="Helical" evidence="5">
    <location>
        <begin position="6"/>
        <end position="28"/>
    </location>
</feature>
<dbReference type="AlphaFoldDB" id="A0A0C3C6W5"/>
<evidence type="ECO:0000313" key="7">
    <source>
        <dbReference type="Proteomes" id="UP000054321"/>
    </source>
</evidence>
<keyword evidence="5" id="KW-0489">Methyltransferase</keyword>
<dbReference type="Proteomes" id="UP000054321">
    <property type="component" value="Unassembled WGS sequence"/>
</dbReference>
<dbReference type="PANTHER" id="PTHR12714:SF9">
    <property type="entry name" value="PROTEIN-S-ISOPRENYLCYSTEINE O-METHYLTRANSFERASE"/>
    <property type="match status" value="1"/>
</dbReference>
<dbReference type="OrthoDB" id="422086at2759"/>
<dbReference type="PANTHER" id="PTHR12714">
    <property type="entry name" value="PROTEIN-S ISOPRENYLCYSTEINE O-METHYLTRANSFERASE"/>
    <property type="match status" value="1"/>
</dbReference>
<dbReference type="STRING" id="913774.A0A0C3C6W5"/>
<dbReference type="GO" id="GO:0005789">
    <property type="term" value="C:endoplasmic reticulum membrane"/>
    <property type="evidence" value="ECO:0007669"/>
    <property type="project" value="UniProtKB-SubCell"/>
</dbReference>
<name>A0A0C3C6W5_OIDMZ</name>
<dbReference type="HOGENOM" id="CLU_065200_6_1_1"/>
<reference evidence="6 7" key="1">
    <citation type="submission" date="2014-04" db="EMBL/GenBank/DDBJ databases">
        <authorList>
            <consortium name="DOE Joint Genome Institute"/>
            <person name="Kuo A."/>
            <person name="Martino E."/>
            <person name="Perotto S."/>
            <person name="Kohler A."/>
            <person name="Nagy L.G."/>
            <person name="Floudas D."/>
            <person name="Copeland A."/>
            <person name="Barry K.W."/>
            <person name="Cichocki N."/>
            <person name="Veneault-Fourrey C."/>
            <person name="LaButti K."/>
            <person name="Lindquist E.A."/>
            <person name="Lipzen A."/>
            <person name="Lundell T."/>
            <person name="Morin E."/>
            <person name="Murat C."/>
            <person name="Sun H."/>
            <person name="Tunlid A."/>
            <person name="Henrissat B."/>
            <person name="Grigoriev I.V."/>
            <person name="Hibbett D.S."/>
            <person name="Martin F."/>
            <person name="Nordberg H.P."/>
            <person name="Cantor M.N."/>
            <person name="Hua S.X."/>
        </authorList>
    </citation>
    <scope>NUCLEOTIDE SEQUENCE [LARGE SCALE GENOMIC DNA]</scope>
    <source>
        <strain evidence="6 7">Zn</strain>
    </source>
</reference>
<evidence type="ECO:0000256" key="2">
    <source>
        <dbReference type="ARBA" id="ARBA00022692"/>
    </source>
</evidence>
<keyword evidence="5" id="KW-0949">S-adenosyl-L-methionine</keyword>
<dbReference type="EMBL" id="KN832889">
    <property type="protein sequence ID" value="KIM94608.1"/>
    <property type="molecule type" value="Genomic_DNA"/>
</dbReference>
<evidence type="ECO:0000256" key="4">
    <source>
        <dbReference type="ARBA" id="ARBA00023136"/>
    </source>
</evidence>
<feature type="transmembrane region" description="Helical" evidence="5">
    <location>
        <begin position="49"/>
        <end position="72"/>
    </location>
</feature>
<evidence type="ECO:0000256" key="5">
    <source>
        <dbReference type="RuleBase" id="RU362022"/>
    </source>
</evidence>
<evidence type="ECO:0000313" key="6">
    <source>
        <dbReference type="EMBL" id="KIM94608.1"/>
    </source>
</evidence>
<evidence type="ECO:0000256" key="3">
    <source>
        <dbReference type="ARBA" id="ARBA00022989"/>
    </source>
</evidence>
<comment type="caution">
    <text evidence="5">Lacks conserved residue(s) required for the propagation of feature annotation.</text>
</comment>
<keyword evidence="2 5" id="KW-0812">Transmembrane</keyword>
<dbReference type="Gene3D" id="1.20.120.1630">
    <property type="match status" value="1"/>
</dbReference>
<reference evidence="7" key="2">
    <citation type="submission" date="2015-01" db="EMBL/GenBank/DDBJ databases">
        <title>Evolutionary Origins and Diversification of the Mycorrhizal Mutualists.</title>
        <authorList>
            <consortium name="DOE Joint Genome Institute"/>
            <consortium name="Mycorrhizal Genomics Consortium"/>
            <person name="Kohler A."/>
            <person name="Kuo A."/>
            <person name="Nagy L.G."/>
            <person name="Floudas D."/>
            <person name="Copeland A."/>
            <person name="Barry K.W."/>
            <person name="Cichocki N."/>
            <person name="Veneault-Fourrey C."/>
            <person name="LaButti K."/>
            <person name="Lindquist E.A."/>
            <person name="Lipzen A."/>
            <person name="Lundell T."/>
            <person name="Morin E."/>
            <person name="Murat C."/>
            <person name="Riley R."/>
            <person name="Ohm R."/>
            <person name="Sun H."/>
            <person name="Tunlid A."/>
            <person name="Henrissat B."/>
            <person name="Grigoriev I.V."/>
            <person name="Hibbett D.S."/>
            <person name="Martin F."/>
        </authorList>
    </citation>
    <scope>NUCLEOTIDE SEQUENCE [LARGE SCALE GENOMIC DNA]</scope>
    <source>
        <strain evidence="7">Zn</strain>
    </source>
</reference>
<dbReference type="InterPro" id="IPR007269">
    <property type="entry name" value="ICMT_MeTrfase"/>
</dbReference>
<protein>
    <recommendedName>
        <fullName evidence="5">Protein-S-isoprenylcysteine O-methyltransferase</fullName>
        <ecNumber evidence="5">2.1.1.100</ecNumber>
    </recommendedName>
</protein>
<organism evidence="6 7">
    <name type="scientific">Oidiodendron maius (strain Zn)</name>
    <dbReference type="NCBI Taxonomy" id="913774"/>
    <lineage>
        <taxon>Eukaryota</taxon>
        <taxon>Fungi</taxon>
        <taxon>Dikarya</taxon>
        <taxon>Ascomycota</taxon>
        <taxon>Pezizomycotina</taxon>
        <taxon>Leotiomycetes</taxon>
        <taxon>Leotiomycetes incertae sedis</taxon>
        <taxon>Myxotrichaceae</taxon>
        <taxon>Oidiodendron</taxon>
    </lineage>
</organism>
<keyword evidence="3 5" id="KW-1133">Transmembrane helix</keyword>
<dbReference type="InParanoid" id="A0A0C3C6W5"/>
<dbReference type="GO" id="GO:0032259">
    <property type="term" value="P:methylation"/>
    <property type="evidence" value="ECO:0007669"/>
    <property type="project" value="UniProtKB-KW"/>
</dbReference>
<feature type="transmembrane region" description="Helical" evidence="5">
    <location>
        <begin position="92"/>
        <end position="114"/>
    </location>
</feature>
<dbReference type="EC" id="2.1.1.100" evidence="5"/>
<evidence type="ECO:0000256" key="1">
    <source>
        <dbReference type="ARBA" id="ARBA00004141"/>
    </source>
</evidence>
<comment type="catalytic activity">
    <reaction evidence="5">
        <text>[protein]-C-terminal S-[(2E,6E)-farnesyl]-L-cysteine + S-adenosyl-L-methionine = [protein]-C-terminal S-[(2E,6E)-farnesyl]-L-cysteine methyl ester + S-adenosyl-L-homocysteine</text>
        <dbReference type="Rhea" id="RHEA:21672"/>
        <dbReference type="Rhea" id="RHEA-COMP:12125"/>
        <dbReference type="Rhea" id="RHEA-COMP:12126"/>
        <dbReference type="ChEBI" id="CHEBI:57856"/>
        <dbReference type="ChEBI" id="CHEBI:59789"/>
        <dbReference type="ChEBI" id="CHEBI:90510"/>
        <dbReference type="ChEBI" id="CHEBI:90511"/>
        <dbReference type="EC" id="2.1.1.100"/>
    </reaction>
</comment>
<keyword evidence="7" id="KW-1185">Reference proteome</keyword>